<dbReference type="InterPro" id="IPR036138">
    <property type="entry name" value="PBP_dimer_sf"/>
</dbReference>
<proteinExistence type="inferred from homology"/>
<dbReference type="SUPFAM" id="SSF54184">
    <property type="entry name" value="Penicillin-binding protein 2x (pbp-2x), c-terminal domain"/>
    <property type="match status" value="2"/>
</dbReference>
<dbReference type="Proteomes" id="UP000070260">
    <property type="component" value="Chromosome"/>
</dbReference>
<dbReference type="SUPFAM" id="SSF56601">
    <property type="entry name" value="beta-lactamase/transpeptidase-like"/>
    <property type="match status" value="1"/>
</dbReference>
<dbReference type="RefSeq" id="WP_061428887.1">
    <property type="nucleotide sequence ID" value="NZ_CATNZO010000001.1"/>
</dbReference>
<dbReference type="PANTHER" id="PTHR30627:SF1">
    <property type="entry name" value="PEPTIDOGLYCAN D,D-TRANSPEPTIDASE FTSI"/>
    <property type="match status" value="1"/>
</dbReference>
<keyword evidence="3 5" id="KW-0472">Membrane</keyword>
<dbReference type="GO" id="GO:0071555">
    <property type="term" value="P:cell wall organization"/>
    <property type="evidence" value="ECO:0007669"/>
    <property type="project" value="TreeGrafter"/>
</dbReference>
<dbReference type="SMART" id="SM00740">
    <property type="entry name" value="PASTA"/>
    <property type="match status" value="2"/>
</dbReference>
<protein>
    <submittedName>
        <fullName evidence="7">Stage V sporulation protein D</fullName>
    </submittedName>
</protein>
<keyword evidence="5" id="KW-0812">Transmembrane</keyword>
<feature type="domain" description="PASTA" evidence="6">
    <location>
        <begin position="668"/>
        <end position="727"/>
    </location>
</feature>
<feature type="region of interest" description="Disordered" evidence="4">
    <location>
        <begin position="213"/>
        <end position="232"/>
    </location>
</feature>
<evidence type="ECO:0000256" key="5">
    <source>
        <dbReference type="SAM" id="Phobius"/>
    </source>
</evidence>
<dbReference type="AlphaFoldDB" id="A0A127EKD7"/>
<gene>
    <name evidence="7" type="ORF">JFP838_11610</name>
</gene>
<dbReference type="Gene3D" id="3.30.10.20">
    <property type="match status" value="2"/>
</dbReference>
<sequence>MKAKKKNKKIKLNEGRVLAFLLAIVILFLVLVGRLLYIGIFRSKDYKAMAEEQWTNEIQIDARRGRILDRNNRELAVTANVFRVDLDLITLRKYIDKKDTDNIEIAKLLAEALEMDEEKVLSRIELTYPSGNPANSATLIRRIEKEKADKVKELDIKGVIVSEDTKRYYPNGDFLSHTLGTTNADGEGLSGLELYYNEELMGIPGVRVSEVSGNSTSNPYSETSFTPPVDGKDMTLTIDENIQYFVEKVAEDALKKHNADSVSIAVMNPNNGEILGMVNKPGFNPNNPYEGSEAFKGKDESAKLQNMWRNTIVSDSFEPGSIFKIITSIAAIEENIAGKDEVYYCDGSLNVAGKNIRCWKPGGHGVQNFNQTLENSCNVAFMEMGAKLGAEKLNEYIKLFGFGTQSGIDLPGEATGIVKNVEDISAVDLATISFGQTNTMNGIQFMTALNAVANGGDLIQPHIMKELSHKDDNGTKIIDEVFVPKIQENIVDEKSTMRVKAALESTVSNGSSKDAGIEGIKVAGKTGTAEKVDPETGTYGAGYIASFAGFAPYDNPQVSLIVIIDNPKNGEHFGGIVAAPFAGELFNNIFNYISLNEGQLDAKDESVIIPDLRGDKVTSAEKTLNELGINCVIEGDGTFVTSVTPIPGYKVKKGDSITLYAGSRFDRNEKEIVVPDFRKLNKEEAEEILKSLGLKGEFEGEGEIKEQSISAGEIIKSGDKIKFKLEG</sequence>
<feature type="domain" description="PASTA" evidence="6">
    <location>
        <begin position="603"/>
        <end position="663"/>
    </location>
</feature>
<dbReference type="PANTHER" id="PTHR30627">
    <property type="entry name" value="PEPTIDOGLYCAN D,D-TRANSPEPTIDASE"/>
    <property type="match status" value="1"/>
</dbReference>
<comment type="subcellular location">
    <subcellularLocation>
        <location evidence="1">Membrane</location>
    </subcellularLocation>
</comment>
<dbReference type="PROSITE" id="PS51178">
    <property type="entry name" value="PASTA"/>
    <property type="match status" value="2"/>
</dbReference>
<dbReference type="SUPFAM" id="SSF56519">
    <property type="entry name" value="Penicillin binding protein dimerisation domain"/>
    <property type="match status" value="1"/>
</dbReference>
<dbReference type="Gene3D" id="3.30.450.330">
    <property type="match status" value="1"/>
</dbReference>
<dbReference type="EMBL" id="CP010994">
    <property type="protein sequence ID" value="AMN36383.1"/>
    <property type="molecule type" value="Genomic_DNA"/>
</dbReference>
<dbReference type="Gene3D" id="3.90.1310.10">
    <property type="entry name" value="Penicillin-binding protein 2a (Domain 2)"/>
    <property type="match status" value="1"/>
</dbReference>
<dbReference type="Pfam" id="PF03717">
    <property type="entry name" value="PBP_dimer"/>
    <property type="match status" value="1"/>
</dbReference>
<dbReference type="GO" id="GO:0005886">
    <property type="term" value="C:plasma membrane"/>
    <property type="evidence" value="ECO:0007669"/>
    <property type="project" value="TreeGrafter"/>
</dbReference>
<evidence type="ECO:0000313" key="7">
    <source>
        <dbReference type="EMBL" id="AMN36383.1"/>
    </source>
</evidence>
<evidence type="ECO:0000256" key="1">
    <source>
        <dbReference type="ARBA" id="ARBA00004370"/>
    </source>
</evidence>
<dbReference type="Pfam" id="PF00905">
    <property type="entry name" value="Transpeptidase"/>
    <property type="match status" value="1"/>
</dbReference>
<dbReference type="InterPro" id="IPR005543">
    <property type="entry name" value="PASTA_dom"/>
</dbReference>
<feature type="transmembrane region" description="Helical" evidence="5">
    <location>
        <begin position="20"/>
        <end position="40"/>
    </location>
</feature>
<dbReference type="CDD" id="cd06575">
    <property type="entry name" value="PASTA_Pbp2x-like_2"/>
    <property type="match status" value="1"/>
</dbReference>
<feature type="compositionally biased region" description="Polar residues" evidence="4">
    <location>
        <begin position="213"/>
        <end position="226"/>
    </location>
</feature>
<evidence type="ECO:0000256" key="4">
    <source>
        <dbReference type="SAM" id="MobiDB-lite"/>
    </source>
</evidence>
<dbReference type="NCBIfam" id="TIGR02214">
    <property type="entry name" value="spoVD_pbp"/>
    <property type="match status" value="1"/>
</dbReference>
<dbReference type="GO" id="GO:0008658">
    <property type="term" value="F:penicillin binding"/>
    <property type="evidence" value="ECO:0007669"/>
    <property type="project" value="InterPro"/>
</dbReference>
<reference evidence="7 8" key="1">
    <citation type="journal article" date="2016" name="PLoS ONE">
        <title>Plasmid Characterization and Chromosome Analysis of Two netF+ Clostridium perfringens Isolates Associated with Foal and Canine Necrotizing Enteritis.</title>
        <authorList>
            <person name="Mehdizadeh Gohari I."/>
            <person name="Kropinski A.M."/>
            <person name="Weese S.J."/>
            <person name="Parreira V.R."/>
            <person name="Whitehead A.E."/>
            <person name="Boerlin P."/>
            <person name="Prescott J.F."/>
        </authorList>
    </citation>
    <scope>NUCLEOTIDE SEQUENCE [LARGE SCALE GENOMIC DNA]</scope>
    <source>
        <strain evidence="7 8">JP838</strain>
    </source>
</reference>
<dbReference type="PATRIC" id="fig|1502.177.peg.2381"/>
<evidence type="ECO:0000313" key="8">
    <source>
        <dbReference type="Proteomes" id="UP000070260"/>
    </source>
</evidence>
<dbReference type="InterPro" id="IPR001460">
    <property type="entry name" value="PCN-bd_Tpept"/>
</dbReference>
<dbReference type="InterPro" id="IPR050515">
    <property type="entry name" value="Beta-lactam/transpept"/>
</dbReference>
<dbReference type="CDD" id="cd06576">
    <property type="entry name" value="PASTA_Pbp2x-like_1"/>
    <property type="match status" value="1"/>
</dbReference>
<evidence type="ECO:0000259" key="6">
    <source>
        <dbReference type="PROSITE" id="PS51178"/>
    </source>
</evidence>
<dbReference type="OrthoDB" id="9804124at2"/>
<keyword evidence="5" id="KW-1133">Transmembrane helix</keyword>
<name>A0A127EKD7_CLOPF</name>
<evidence type="ECO:0000256" key="3">
    <source>
        <dbReference type="ARBA" id="ARBA00023136"/>
    </source>
</evidence>
<evidence type="ECO:0000256" key="2">
    <source>
        <dbReference type="ARBA" id="ARBA00007171"/>
    </source>
</evidence>
<organism evidence="7 8">
    <name type="scientific">Clostridium perfringens</name>
    <dbReference type="NCBI Taxonomy" id="1502"/>
    <lineage>
        <taxon>Bacteria</taxon>
        <taxon>Bacillati</taxon>
        <taxon>Bacillota</taxon>
        <taxon>Clostridia</taxon>
        <taxon>Eubacteriales</taxon>
        <taxon>Clostridiaceae</taxon>
        <taxon>Clostridium</taxon>
    </lineage>
</organism>
<dbReference type="InterPro" id="IPR005311">
    <property type="entry name" value="PBP_dimer"/>
</dbReference>
<comment type="similarity">
    <text evidence="2">Belongs to the transpeptidase family.</text>
</comment>
<dbReference type="Pfam" id="PF03793">
    <property type="entry name" value="PASTA"/>
    <property type="match status" value="2"/>
</dbReference>
<accession>A0A127EKD7</accession>
<dbReference type="Gene3D" id="3.40.710.10">
    <property type="entry name" value="DD-peptidase/beta-lactamase superfamily"/>
    <property type="match status" value="1"/>
</dbReference>
<dbReference type="InterPro" id="IPR012338">
    <property type="entry name" value="Beta-lactam/transpept-like"/>
</dbReference>
<dbReference type="InterPro" id="IPR011927">
    <property type="entry name" value="SpoVD_pbp"/>
</dbReference>